<evidence type="ECO:0000313" key="1">
    <source>
        <dbReference type="Proteomes" id="UP000887580"/>
    </source>
</evidence>
<organism evidence="1 2">
    <name type="scientific">Panagrolaimus sp. PS1159</name>
    <dbReference type="NCBI Taxonomy" id="55785"/>
    <lineage>
        <taxon>Eukaryota</taxon>
        <taxon>Metazoa</taxon>
        <taxon>Ecdysozoa</taxon>
        <taxon>Nematoda</taxon>
        <taxon>Chromadorea</taxon>
        <taxon>Rhabditida</taxon>
        <taxon>Tylenchina</taxon>
        <taxon>Panagrolaimomorpha</taxon>
        <taxon>Panagrolaimoidea</taxon>
        <taxon>Panagrolaimidae</taxon>
        <taxon>Panagrolaimus</taxon>
    </lineage>
</organism>
<proteinExistence type="predicted"/>
<reference evidence="2" key="1">
    <citation type="submission" date="2022-11" db="UniProtKB">
        <authorList>
            <consortium name="WormBaseParasite"/>
        </authorList>
    </citation>
    <scope>IDENTIFICATION</scope>
</reference>
<accession>A0AC35FWF1</accession>
<evidence type="ECO:0000313" key="2">
    <source>
        <dbReference type="WBParaSite" id="PS1159_v2.g21508.t1"/>
    </source>
</evidence>
<name>A0AC35FWF1_9BILA</name>
<dbReference type="WBParaSite" id="PS1159_v2.g21508.t1">
    <property type="protein sequence ID" value="PS1159_v2.g21508.t1"/>
    <property type="gene ID" value="PS1159_v2.g21508"/>
</dbReference>
<protein>
    <submittedName>
        <fullName evidence="2">Uncharacterized protein</fullName>
    </submittedName>
</protein>
<sequence>MYYLVAILLVNRELLIIEKDFTAEERSELPYPICAIEAACKMDFNGFKNVSLLDSLSGDDDDDETQHSTRASEKFGKN</sequence>
<dbReference type="Proteomes" id="UP000887580">
    <property type="component" value="Unplaced"/>
</dbReference>